<dbReference type="AlphaFoldDB" id="A0A930VLA8"/>
<name>A0A930VLA8_9ACTN</name>
<dbReference type="Proteomes" id="UP000660668">
    <property type="component" value="Unassembled WGS sequence"/>
</dbReference>
<evidence type="ECO:0000256" key="1">
    <source>
        <dbReference type="SAM" id="Phobius"/>
    </source>
</evidence>
<keyword evidence="3" id="KW-1185">Reference proteome</keyword>
<sequence length="127" mass="13151">MPAQSRVAAPLPLLAAASLAALEGLVIAVLGLLEVASLTSGRLTMGVTTAGFFVAYGALLVYCGWQLTRCAPWARAPVLLAQLIQLGLAWGFREGDTLPIAIGLALVSALTLAGLFHPASRLALDRE</sequence>
<comment type="caution">
    <text evidence="2">The sequence shown here is derived from an EMBL/GenBank/DDBJ whole genome shotgun (WGS) entry which is preliminary data.</text>
</comment>
<gene>
    <name evidence="2" type="ORF">ISU10_17720</name>
</gene>
<accession>A0A930VLA8</accession>
<keyword evidence="1" id="KW-0812">Transmembrane</keyword>
<evidence type="ECO:0000313" key="2">
    <source>
        <dbReference type="EMBL" id="MBF4769609.1"/>
    </source>
</evidence>
<feature type="transmembrane region" description="Helical" evidence="1">
    <location>
        <begin position="45"/>
        <end position="65"/>
    </location>
</feature>
<feature type="transmembrane region" description="Helical" evidence="1">
    <location>
        <begin position="12"/>
        <end position="33"/>
    </location>
</feature>
<evidence type="ECO:0000313" key="3">
    <source>
        <dbReference type="Proteomes" id="UP000660668"/>
    </source>
</evidence>
<keyword evidence="1" id="KW-0472">Membrane</keyword>
<organism evidence="2 3">
    <name type="scientific">Nocardioides agariphilus</name>
    <dbReference type="NCBI Taxonomy" id="433664"/>
    <lineage>
        <taxon>Bacteria</taxon>
        <taxon>Bacillati</taxon>
        <taxon>Actinomycetota</taxon>
        <taxon>Actinomycetes</taxon>
        <taxon>Propionibacteriales</taxon>
        <taxon>Nocardioidaceae</taxon>
        <taxon>Nocardioides</taxon>
    </lineage>
</organism>
<reference evidence="2" key="1">
    <citation type="submission" date="2020-11" db="EMBL/GenBank/DDBJ databases">
        <title>Nocardioides cynanchi sp. nov., isolated from soil of rhizosphere of Cynanchum wilfordii.</title>
        <authorList>
            <person name="Lee J.-S."/>
            <person name="Suh M.K."/>
            <person name="Kim J.-S."/>
        </authorList>
    </citation>
    <scope>NUCLEOTIDE SEQUENCE</scope>
    <source>
        <strain evidence="2">KCTC 19276</strain>
    </source>
</reference>
<keyword evidence="1" id="KW-1133">Transmembrane helix</keyword>
<feature type="transmembrane region" description="Helical" evidence="1">
    <location>
        <begin position="98"/>
        <end position="116"/>
    </location>
</feature>
<feature type="transmembrane region" description="Helical" evidence="1">
    <location>
        <begin position="72"/>
        <end position="92"/>
    </location>
</feature>
<proteinExistence type="predicted"/>
<dbReference type="RefSeq" id="WP_194697756.1">
    <property type="nucleotide sequence ID" value="NZ_JADKPO010000028.1"/>
</dbReference>
<dbReference type="EMBL" id="JADKPO010000028">
    <property type="protein sequence ID" value="MBF4769609.1"/>
    <property type="molecule type" value="Genomic_DNA"/>
</dbReference>
<protein>
    <submittedName>
        <fullName evidence="2">Uncharacterized protein</fullName>
    </submittedName>
</protein>